<proteinExistence type="predicted"/>
<protein>
    <recommendedName>
        <fullName evidence="4">DUF1515 domain-containing protein</fullName>
    </recommendedName>
</protein>
<organism evidence="2 3">
    <name type="scientific">Ancylobacter mangrovi</name>
    <dbReference type="NCBI Taxonomy" id="2972472"/>
    <lineage>
        <taxon>Bacteria</taxon>
        <taxon>Pseudomonadati</taxon>
        <taxon>Pseudomonadota</taxon>
        <taxon>Alphaproteobacteria</taxon>
        <taxon>Hyphomicrobiales</taxon>
        <taxon>Xanthobacteraceae</taxon>
        <taxon>Ancylobacter</taxon>
    </lineage>
</organism>
<gene>
    <name evidence="2" type="ORF">NVS89_22385</name>
</gene>
<sequence>MSDAILLEIMSKLGELAADMRNLKDDQTADRRVNADFRKEVRDEMSEVKAGVSEVGHAIRPVAETVKKHEKRLDEHAGEIATNRTFRDRFGAVTAVGGAGFSLVFGGVVWLITTYWHELLAVLRGLFARS</sequence>
<dbReference type="Proteomes" id="UP001151088">
    <property type="component" value="Unassembled WGS sequence"/>
</dbReference>
<evidence type="ECO:0000313" key="2">
    <source>
        <dbReference type="EMBL" id="MCS0497843.1"/>
    </source>
</evidence>
<comment type="caution">
    <text evidence="2">The sequence shown here is derived from an EMBL/GenBank/DDBJ whole genome shotgun (WGS) entry which is preliminary data.</text>
</comment>
<name>A0A9X2T949_9HYPH</name>
<accession>A0A9X2T949</accession>
<keyword evidence="3" id="KW-1185">Reference proteome</keyword>
<feature type="transmembrane region" description="Helical" evidence="1">
    <location>
        <begin position="90"/>
        <end position="112"/>
    </location>
</feature>
<keyword evidence="1" id="KW-1133">Transmembrane helix</keyword>
<evidence type="ECO:0008006" key="4">
    <source>
        <dbReference type="Google" id="ProtNLM"/>
    </source>
</evidence>
<evidence type="ECO:0000313" key="3">
    <source>
        <dbReference type="Proteomes" id="UP001151088"/>
    </source>
</evidence>
<dbReference type="AlphaFoldDB" id="A0A9X2T949"/>
<dbReference type="EMBL" id="JANTHZ010000015">
    <property type="protein sequence ID" value="MCS0497843.1"/>
    <property type="molecule type" value="Genomic_DNA"/>
</dbReference>
<evidence type="ECO:0000256" key="1">
    <source>
        <dbReference type="SAM" id="Phobius"/>
    </source>
</evidence>
<keyword evidence="1" id="KW-0472">Membrane</keyword>
<dbReference type="RefSeq" id="WP_258734999.1">
    <property type="nucleotide sequence ID" value="NZ_JANTHZ010000015.1"/>
</dbReference>
<reference evidence="2" key="1">
    <citation type="submission" date="2022-08" db="EMBL/GenBank/DDBJ databases">
        <authorList>
            <person name="Li F."/>
        </authorList>
    </citation>
    <scope>NUCLEOTIDE SEQUENCE</scope>
    <source>
        <strain evidence="2">MQZ15Z-1</strain>
    </source>
</reference>
<keyword evidence="1" id="KW-0812">Transmembrane</keyword>